<feature type="coiled-coil region" evidence="3">
    <location>
        <begin position="143"/>
        <end position="196"/>
    </location>
</feature>
<dbReference type="PANTHER" id="PTHR32347:SF29">
    <property type="entry name" value="UPF0194 MEMBRANE PROTEIN YBHG"/>
    <property type="match status" value="1"/>
</dbReference>
<dbReference type="Proteomes" id="UP000198854">
    <property type="component" value="Unassembled WGS sequence"/>
</dbReference>
<dbReference type="InterPro" id="IPR050465">
    <property type="entry name" value="UPF0194_transport"/>
</dbReference>
<dbReference type="InterPro" id="IPR059052">
    <property type="entry name" value="HH_YbhG-like"/>
</dbReference>
<dbReference type="EMBL" id="FNDD01000007">
    <property type="protein sequence ID" value="SDH03958.1"/>
    <property type="molecule type" value="Genomic_DNA"/>
</dbReference>
<keyword evidence="6" id="KW-1185">Reference proteome</keyword>
<dbReference type="Gene3D" id="2.40.30.170">
    <property type="match status" value="1"/>
</dbReference>
<gene>
    <name evidence="5" type="ORF">SAMN04488136_1079</name>
</gene>
<evidence type="ECO:0000313" key="6">
    <source>
        <dbReference type="Proteomes" id="UP000198854"/>
    </source>
</evidence>
<dbReference type="STRING" id="861298.SAMN04488136_1079"/>
<feature type="domain" description="YbhG-like alpha-helical hairpin" evidence="4">
    <location>
        <begin position="78"/>
        <end position="197"/>
    </location>
</feature>
<dbReference type="Pfam" id="PF25881">
    <property type="entry name" value="HH_YBHG"/>
    <property type="match status" value="1"/>
</dbReference>
<accession>A0A1G7Z5G9</accession>
<organism evidence="5 6">
    <name type="scientific">Vibrio xiamenensis</name>
    <dbReference type="NCBI Taxonomy" id="861298"/>
    <lineage>
        <taxon>Bacteria</taxon>
        <taxon>Pseudomonadati</taxon>
        <taxon>Pseudomonadota</taxon>
        <taxon>Gammaproteobacteria</taxon>
        <taxon>Vibrionales</taxon>
        <taxon>Vibrionaceae</taxon>
        <taxon>Vibrio</taxon>
    </lineage>
</organism>
<dbReference type="SUPFAM" id="SSF111369">
    <property type="entry name" value="HlyD-like secretion proteins"/>
    <property type="match status" value="2"/>
</dbReference>
<evidence type="ECO:0000256" key="1">
    <source>
        <dbReference type="ARBA" id="ARBA00004196"/>
    </source>
</evidence>
<name>A0A1G7Z5G9_9VIBR</name>
<evidence type="ECO:0000256" key="3">
    <source>
        <dbReference type="SAM" id="Coils"/>
    </source>
</evidence>
<dbReference type="PROSITE" id="PS51257">
    <property type="entry name" value="PROKAR_LIPOPROTEIN"/>
    <property type="match status" value="1"/>
</dbReference>
<dbReference type="Gene3D" id="2.40.50.100">
    <property type="match status" value="1"/>
</dbReference>
<dbReference type="PANTHER" id="PTHR32347">
    <property type="entry name" value="EFFLUX SYSTEM COMPONENT YKNX-RELATED"/>
    <property type="match status" value="1"/>
</dbReference>
<sequence>MADVKQTLAGLCLLVALSSLFGCSPPVPKQALGMLERERVALIAPVSEVIEALPIKEGAPVVKGDVLVEFNRVSQQALLDKAKALQTKAQAALSQLLNGERAEDVLQAKANWVSAKAKFTDSDKQYQRVAELVARRLASQSDLDNALAERDTAKASFEAAEQNWKKLSAGYRQEQIDQARAELTAAEQEVAYQSQKLSDLTVVATRDGILDSLPHHLGERVPASSAVAILQASSAPYARVYVPEPYRAKLTVGKQVTVHVDGLSEALTGTVRWLSVEAAFTPYSSMSEQDRERLVYLTEIDLPKASPSLPAGIPVQVDLE</sequence>
<comment type="subcellular location">
    <subcellularLocation>
        <location evidence="1">Cell envelope</location>
    </subcellularLocation>
</comment>
<reference evidence="6" key="1">
    <citation type="submission" date="2016-10" db="EMBL/GenBank/DDBJ databases">
        <authorList>
            <person name="Varghese N."/>
            <person name="Submissions S."/>
        </authorList>
    </citation>
    <scope>NUCLEOTIDE SEQUENCE [LARGE SCALE GENOMIC DNA]</scope>
    <source>
        <strain evidence="6">CGMCC 1.10228</strain>
    </source>
</reference>
<dbReference type="RefSeq" id="WP_093271668.1">
    <property type="nucleotide sequence ID" value="NZ_FNDD01000007.1"/>
</dbReference>
<dbReference type="AlphaFoldDB" id="A0A1G7Z5G9"/>
<evidence type="ECO:0000256" key="2">
    <source>
        <dbReference type="ARBA" id="ARBA00023054"/>
    </source>
</evidence>
<proteinExistence type="predicted"/>
<dbReference type="OrthoDB" id="8558741at2"/>
<dbReference type="GO" id="GO:0030313">
    <property type="term" value="C:cell envelope"/>
    <property type="evidence" value="ECO:0007669"/>
    <property type="project" value="UniProtKB-SubCell"/>
</dbReference>
<evidence type="ECO:0000259" key="4">
    <source>
        <dbReference type="Pfam" id="PF25881"/>
    </source>
</evidence>
<evidence type="ECO:0000313" key="5">
    <source>
        <dbReference type="EMBL" id="SDH03958.1"/>
    </source>
</evidence>
<keyword evidence="2 3" id="KW-0175">Coiled coil</keyword>
<protein>
    <submittedName>
        <fullName evidence="5">HlyD family secretion protein</fullName>
    </submittedName>
</protein>
<dbReference type="Gene3D" id="1.10.287.470">
    <property type="entry name" value="Helix hairpin bin"/>
    <property type="match status" value="2"/>
</dbReference>